<evidence type="ECO:0000313" key="18">
    <source>
        <dbReference type="EMBL" id="RCI16470.1"/>
    </source>
</evidence>
<evidence type="ECO:0000256" key="8">
    <source>
        <dbReference type="ARBA" id="ARBA00022771"/>
    </source>
</evidence>
<dbReference type="GO" id="GO:0000480">
    <property type="term" value="P:endonucleolytic cleavage in 5'-ETS of tricistronic rRNA transcript (SSU-rRNA, 5.8S rRNA, LSU-rRNA)"/>
    <property type="evidence" value="ECO:0007669"/>
    <property type="project" value="TreeGrafter"/>
</dbReference>
<feature type="region of interest" description="Disordered" evidence="15">
    <location>
        <begin position="194"/>
        <end position="226"/>
    </location>
</feature>
<evidence type="ECO:0000313" key="19">
    <source>
        <dbReference type="Proteomes" id="UP000253664"/>
    </source>
</evidence>
<dbReference type="Gene3D" id="2.130.10.10">
    <property type="entry name" value="YVTN repeat-like/Quinoprotein amine dehydrogenase"/>
    <property type="match status" value="4"/>
</dbReference>
<dbReference type="CDD" id="cd00200">
    <property type="entry name" value="WD40"/>
    <property type="match status" value="2"/>
</dbReference>
<evidence type="ECO:0000256" key="2">
    <source>
        <dbReference type="ARBA" id="ARBA00009085"/>
    </source>
</evidence>
<dbReference type="GO" id="GO:0000245">
    <property type="term" value="P:spliceosomal complex assembly"/>
    <property type="evidence" value="ECO:0007669"/>
    <property type="project" value="InterPro"/>
</dbReference>
<dbReference type="InterPro" id="IPR020472">
    <property type="entry name" value="WD40_PAC1"/>
</dbReference>
<sequence>MPMMGVRLNEGGSPTLGFQFYIDPSQSPSAMTTKQPLKTTFEANRVLKPTYTGGSVAIDNDARILVTTLGEKAVLTNPANGRHLAEVEGVVSPSASHLIICSRSLSMRIFALKYSSDGNSVELTLLRTLKPLTTPVAVLAVDRTGTLLATGGTDGTIKVWDIARGYLTHTFRGPSVLVSALHFFEVAAHTQITGRPSKRRKGDKVREEPGAEGTQQGTTTSFRLASGSQDGKVRVWDLHKRSCVANLDSHVSDVQGLDYSPEQRAIVSASRDKTIVWWDATSWKVRKVVPCLELIEAAGFIDDGHLTFSAGSNGHLRVWDTDTGRELSQKQPAKSDEEAIVSTIHRPGLPFILCTQVDHTLALYHLPTMANGTPLSPQEPFRRISGTHDEVIDLSYVLPDKSMLALATNSEDVRLISVLETKAAARPERWAQDKAPYFGQEVALLRGHEDIVITMDVDWSGHWIATGAKDNTARLWRVDDSDGSYVCWTIFSGHAESIGAVALPRAVPAEGTLSRTDPLNHPPPFLLTGSQDQTIKKWEIPRQPQPQDQKPCSRAVFTRKAHDKDINAINVHHAGLLFASASQDKSVKIWSVKEGEVQGILRGHRRGVWTVQFAPAKLAAIQTEDSSVVGKGVVLTGSGDKSIKLWNLADYTCIRTFEGHSHSVLKVAWLSGSTGPSQSKRPMLFASAGGDGLVKVWDANSGETECTLDNHEDRVWALAVDAETDAIISGGGDGKITFWKDTTAETQAAATQAALKVMEQEQELQNYIFAGSYREAITLALQLNHPGRLLNLFTSVVTSGKPEEGSLCGQKAVDEVLANLSDEQLFLLLLRLRDWNTNARTAPVAQRILWTLVRSYPASKLSNLSVRGGKGQKSLEDVVHALRAYTERHYKRTEELVDESFLVEYTLQEMDNLAPLVDREDVVLREGGDGDTLCSELCSSITARLNIRPEADVFATNQLARHSSGKVVVVRALSVLAAVGGGESRFAMSKRHASDVLEDEASAALPASKKSRTDELDGVLNGTGESGDGVDDKDKGNGGGDVLGDEDDEMEDRMPLPGPIRQDAPTEGYDDLYLDTIDRNVLDFDFEKLCSISLSNINVYACLVCGKYFQGRGPNSHAYFHSLDEDHHVYINLETQRVYVLPEGYEVKSKSLDDIKYVLDPRYSKREVLTLDTSTAYSWTLAGKQYRPGFVGINNIKENDYFNVVVQALAHVKPLRNRLLLDGLDKRPELVKRCGILLRKMWNPRAFKAHVSPHELLQEVALRSSKRFTLTTQSDPVDFLAWFLNHLHLGLGGSRTRPGSSVIQRTFQGRIKVESQAITARADAGDKLRFEEAGNVNVDTVRFLLLTLDLPSAPLFQDELEKTSSPRAQEQHAQRKRYRLLHPLPPYLIFHVKRFSQNKFVSERNPTIVTFDARNLDLSPYVEPDPGQWPPSEPIWYDLVANVVHEAVRTKDDVADTGDERKTWKVQLRDKATGQWLICQDLFVEKIQGELLYLGESYLQIWERRTVSEASNSTAA</sequence>
<dbReference type="GO" id="GO:0034511">
    <property type="term" value="F:U3 snoRNA binding"/>
    <property type="evidence" value="ECO:0007669"/>
    <property type="project" value="TreeGrafter"/>
</dbReference>
<dbReference type="InterPro" id="IPR001394">
    <property type="entry name" value="Peptidase_C19_UCH"/>
</dbReference>
<dbReference type="GO" id="GO:0016579">
    <property type="term" value="P:protein deubiquitination"/>
    <property type="evidence" value="ECO:0007669"/>
    <property type="project" value="InterPro"/>
</dbReference>
<dbReference type="PROSITE" id="PS00678">
    <property type="entry name" value="WD_REPEATS_1"/>
    <property type="match status" value="3"/>
</dbReference>
<dbReference type="SMART" id="SM00290">
    <property type="entry name" value="ZnF_UBP"/>
    <property type="match status" value="1"/>
</dbReference>
<dbReference type="InterPro" id="IPR001607">
    <property type="entry name" value="Znf_UBP"/>
</dbReference>
<dbReference type="Pfam" id="PF08625">
    <property type="entry name" value="Utp13"/>
    <property type="match status" value="1"/>
</dbReference>
<dbReference type="InterPro" id="IPR013934">
    <property type="entry name" value="Utp13_C"/>
</dbReference>
<keyword evidence="8 14" id="KW-0863">Zinc-finger</keyword>
<feature type="non-terminal residue" evidence="18">
    <location>
        <position position="1516"/>
    </location>
</feature>
<organism evidence="18 19">
    <name type="scientific">Ophiocordyceps polyrhachis-furcata BCC 54312</name>
    <dbReference type="NCBI Taxonomy" id="1330021"/>
    <lineage>
        <taxon>Eukaryota</taxon>
        <taxon>Fungi</taxon>
        <taxon>Dikarya</taxon>
        <taxon>Ascomycota</taxon>
        <taxon>Pezizomycotina</taxon>
        <taxon>Sordariomycetes</taxon>
        <taxon>Hypocreomycetidae</taxon>
        <taxon>Hypocreales</taxon>
        <taxon>Ophiocordycipitaceae</taxon>
        <taxon>Ophiocordyceps</taxon>
    </lineage>
</organism>
<feature type="compositionally biased region" description="Polar residues" evidence="15">
    <location>
        <begin position="213"/>
        <end position="226"/>
    </location>
</feature>
<dbReference type="GO" id="GO:0004843">
    <property type="term" value="F:cysteine-type deubiquitinase activity"/>
    <property type="evidence" value="ECO:0007669"/>
    <property type="project" value="InterPro"/>
</dbReference>
<dbReference type="InterPro" id="IPR019775">
    <property type="entry name" value="WD40_repeat_CS"/>
</dbReference>
<feature type="repeat" description="WD" evidence="13">
    <location>
        <begin position="295"/>
        <end position="329"/>
    </location>
</feature>
<dbReference type="Gene3D" id="3.90.70.10">
    <property type="entry name" value="Cysteine proteinases"/>
    <property type="match status" value="1"/>
</dbReference>
<dbReference type="FunFam" id="3.30.40.10:FF:000068">
    <property type="entry name" value="U4/U6.U5 tri-snRNP-associated protein 2"/>
    <property type="match status" value="1"/>
</dbReference>
<dbReference type="SUPFAM" id="SSF50978">
    <property type="entry name" value="WD40 repeat-like"/>
    <property type="match status" value="2"/>
</dbReference>
<keyword evidence="6" id="KW-0747">Spliceosome</keyword>
<dbReference type="Proteomes" id="UP000253664">
    <property type="component" value="Unassembled WGS sequence"/>
</dbReference>
<dbReference type="Pfam" id="PF00443">
    <property type="entry name" value="UCH"/>
    <property type="match status" value="1"/>
</dbReference>
<dbReference type="Pfam" id="PF00400">
    <property type="entry name" value="WD40"/>
    <property type="match status" value="8"/>
</dbReference>
<feature type="repeat" description="WD" evidence="13">
    <location>
        <begin position="129"/>
        <end position="170"/>
    </location>
</feature>
<dbReference type="PRINTS" id="PR00320">
    <property type="entry name" value="GPROTEINBRPT"/>
</dbReference>
<dbReference type="Pfam" id="PF02148">
    <property type="entry name" value="zf-UBP"/>
    <property type="match status" value="1"/>
</dbReference>
<keyword evidence="5" id="KW-0479">Metal-binding</keyword>
<dbReference type="CDD" id="cd02669">
    <property type="entry name" value="Peptidase_C19M"/>
    <property type="match status" value="1"/>
</dbReference>
<dbReference type="InterPro" id="IPR028889">
    <property type="entry name" value="USP"/>
</dbReference>
<dbReference type="InterPro" id="IPR015943">
    <property type="entry name" value="WD40/YVTN_repeat-like_dom_sf"/>
</dbReference>
<dbReference type="InterPro" id="IPR036322">
    <property type="entry name" value="WD40_repeat_dom_sf"/>
</dbReference>
<feature type="repeat" description="WD" evidence="13">
    <location>
        <begin position="634"/>
        <end position="656"/>
    </location>
</feature>
<evidence type="ECO:0000256" key="11">
    <source>
        <dbReference type="ARBA" id="ARBA00023242"/>
    </source>
</evidence>
<dbReference type="PROSITE" id="PS50294">
    <property type="entry name" value="WD_REPEATS_REGION"/>
    <property type="match status" value="5"/>
</dbReference>
<dbReference type="PROSITE" id="PS50271">
    <property type="entry name" value="ZF_UBP"/>
    <property type="match status" value="1"/>
</dbReference>
<comment type="subcellular location">
    <subcellularLocation>
        <location evidence="1">Nucleus</location>
        <location evidence="1">Nucleolus</location>
    </subcellularLocation>
</comment>
<keyword evidence="11" id="KW-0539">Nucleus</keyword>
<dbReference type="InterPro" id="IPR038765">
    <property type="entry name" value="Papain-like_cys_pep_sf"/>
</dbReference>
<keyword evidence="9" id="KW-0862">Zinc</keyword>
<dbReference type="PANTHER" id="PTHR19854">
    <property type="entry name" value="TRANSDUCIN BETA-LIKE 3"/>
    <property type="match status" value="1"/>
</dbReference>
<feature type="domain" description="USP" evidence="16">
    <location>
        <begin position="1191"/>
        <end position="1505"/>
    </location>
</feature>
<dbReference type="GO" id="GO:0000472">
    <property type="term" value="P:endonucleolytic cleavage to generate mature 5'-end of SSU-rRNA from (SSU-rRNA, 5.8S rRNA, LSU-rRNA)"/>
    <property type="evidence" value="ECO:0007669"/>
    <property type="project" value="TreeGrafter"/>
</dbReference>
<dbReference type="InterPro" id="IPR033809">
    <property type="entry name" value="USP39"/>
</dbReference>
<comment type="function">
    <text evidence="12">Component of the ASTRA complex involved in chromatin remodeling.</text>
</comment>
<proteinExistence type="inferred from homology"/>
<evidence type="ECO:0000256" key="9">
    <source>
        <dbReference type="ARBA" id="ARBA00022833"/>
    </source>
</evidence>
<keyword evidence="7" id="KW-0677">Repeat</keyword>
<keyword evidence="19" id="KW-1185">Reference proteome</keyword>
<feature type="repeat" description="WD" evidence="13">
    <location>
        <begin position="708"/>
        <end position="749"/>
    </location>
</feature>
<keyword evidence="3 13" id="KW-0853">WD repeat</keyword>
<dbReference type="EMBL" id="LKCN02000001">
    <property type="protein sequence ID" value="RCI16470.1"/>
    <property type="molecule type" value="Genomic_DNA"/>
</dbReference>
<accession>A0A367LQ24</accession>
<evidence type="ECO:0000256" key="5">
    <source>
        <dbReference type="ARBA" id="ARBA00022723"/>
    </source>
</evidence>
<dbReference type="InterPro" id="IPR013083">
    <property type="entry name" value="Znf_RING/FYVE/PHD"/>
</dbReference>
<dbReference type="GO" id="GO:0005681">
    <property type="term" value="C:spliceosomal complex"/>
    <property type="evidence" value="ECO:0007669"/>
    <property type="project" value="UniProtKB-KW"/>
</dbReference>
<evidence type="ECO:0000256" key="13">
    <source>
        <dbReference type="PROSITE-ProRule" id="PRU00221"/>
    </source>
</evidence>
<evidence type="ECO:0000256" key="7">
    <source>
        <dbReference type="ARBA" id="ARBA00022737"/>
    </source>
</evidence>
<feature type="domain" description="UBP-type" evidence="17">
    <location>
        <begin position="1069"/>
        <end position="1166"/>
    </location>
</feature>
<dbReference type="GO" id="GO:0030686">
    <property type="term" value="C:90S preribosome"/>
    <property type="evidence" value="ECO:0007669"/>
    <property type="project" value="TreeGrafter"/>
</dbReference>
<evidence type="ECO:0000256" key="3">
    <source>
        <dbReference type="ARBA" id="ARBA00022574"/>
    </source>
</evidence>
<evidence type="ECO:0000256" key="6">
    <source>
        <dbReference type="ARBA" id="ARBA00022728"/>
    </source>
</evidence>
<feature type="repeat" description="WD" evidence="13">
    <location>
        <begin position="657"/>
        <end position="707"/>
    </location>
</feature>
<dbReference type="SMART" id="SM00320">
    <property type="entry name" value="WD40"/>
    <property type="match status" value="12"/>
</dbReference>
<feature type="repeat" description="WD" evidence="13">
    <location>
        <begin position="559"/>
        <end position="600"/>
    </location>
</feature>
<reference evidence="18 19" key="1">
    <citation type="journal article" date="2015" name="BMC Genomics">
        <title>Insights from the genome of Ophiocordyceps polyrhachis-furcata to pathogenicity and host specificity in insect fungi.</title>
        <authorList>
            <person name="Wichadakul D."/>
            <person name="Kobmoo N."/>
            <person name="Ingsriswang S."/>
            <person name="Tangphatsornruang S."/>
            <person name="Chantasingh D."/>
            <person name="Luangsa-ard J.J."/>
            <person name="Eurwilaichitr L."/>
        </authorList>
    </citation>
    <scope>NUCLEOTIDE SEQUENCE [LARGE SCALE GENOMIC DNA]</scope>
    <source>
        <strain evidence="18 19">BCC 54312</strain>
    </source>
</reference>
<dbReference type="GO" id="GO:0008270">
    <property type="term" value="F:zinc ion binding"/>
    <property type="evidence" value="ECO:0007669"/>
    <property type="project" value="UniProtKB-KW"/>
</dbReference>
<evidence type="ECO:0000256" key="14">
    <source>
        <dbReference type="PROSITE-ProRule" id="PRU00502"/>
    </source>
</evidence>
<dbReference type="PROSITE" id="PS50082">
    <property type="entry name" value="WD_REPEATS_2"/>
    <property type="match status" value="9"/>
</dbReference>
<feature type="region of interest" description="Disordered" evidence="15">
    <location>
        <begin position="1004"/>
        <end position="1067"/>
    </location>
</feature>
<dbReference type="FunFam" id="2.130.10.10:FF:001009">
    <property type="entry name" value="Small nucleolar ribonucleoprotein complex subunit, putative"/>
    <property type="match status" value="1"/>
</dbReference>
<feature type="repeat" description="WD" evidence="13">
    <location>
        <begin position="224"/>
        <end position="246"/>
    </location>
</feature>
<dbReference type="PANTHER" id="PTHR19854:SF15">
    <property type="entry name" value="TRANSDUCIN BETA-LIKE PROTEIN 3"/>
    <property type="match status" value="1"/>
</dbReference>
<evidence type="ECO:0000256" key="10">
    <source>
        <dbReference type="ARBA" id="ARBA00023187"/>
    </source>
</evidence>
<dbReference type="STRING" id="1330021.A0A367LQ24"/>
<dbReference type="PROSITE" id="PS50235">
    <property type="entry name" value="USP_3"/>
    <property type="match status" value="1"/>
</dbReference>
<dbReference type="Gene3D" id="3.30.40.10">
    <property type="entry name" value="Zinc/RING finger domain, C3HC4 (zinc finger)"/>
    <property type="match status" value="1"/>
</dbReference>
<dbReference type="GO" id="GO:0032040">
    <property type="term" value="C:small-subunit processome"/>
    <property type="evidence" value="ECO:0007669"/>
    <property type="project" value="InterPro"/>
</dbReference>
<evidence type="ECO:0000256" key="4">
    <source>
        <dbReference type="ARBA" id="ARBA00022664"/>
    </source>
</evidence>
<comment type="caution">
    <text evidence="18">The sequence shown here is derived from an EMBL/GenBank/DDBJ whole genome shotgun (WGS) entry which is preliminary data.</text>
</comment>
<evidence type="ECO:0000259" key="16">
    <source>
        <dbReference type="PROSITE" id="PS50235"/>
    </source>
</evidence>
<name>A0A367LQ24_9HYPO</name>
<evidence type="ECO:0000256" key="1">
    <source>
        <dbReference type="ARBA" id="ARBA00004604"/>
    </source>
</evidence>
<gene>
    <name evidence="18" type="ORF">L249_2087</name>
</gene>
<protein>
    <recommendedName>
        <fullName evidence="20">U3 small nucleolar RNA-associated protein 13 C-terminal domain-containing protein</fullName>
    </recommendedName>
</protein>
<evidence type="ECO:0000256" key="12">
    <source>
        <dbReference type="ARBA" id="ARBA00037338"/>
    </source>
</evidence>
<keyword evidence="10" id="KW-0508">mRNA splicing</keyword>
<feature type="repeat" description="WD" evidence="13">
    <location>
        <begin position="247"/>
        <end position="288"/>
    </location>
</feature>
<dbReference type="OrthoDB" id="5414888at2759"/>
<dbReference type="InterPro" id="IPR001680">
    <property type="entry name" value="WD40_rpt"/>
</dbReference>
<keyword evidence="4" id="KW-0507">mRNA processing</keyword>
<dbReference type="SUPFAM" id="SSF57850">
    <property type="entry name" value="RING/U-box"/>
    <property type="match status" value="1"/>
</dbReference>
<evidence type="ECO:0008006" key="20">
    <source>
        <dbReference type="Google" id="ProtNLM"/>
    </source>
</evidence>
<feature type="repeat" description="WD" evidence="13">
    <location>
        <begin position="445"/>
        <end position="486"/>
    </location>
</feature>
<evidence type="ECO:0000256" key="15">
    <source>
        <dbReference type="SAM" id="MobiDB-lite"/>
    </source>
</evidence>
<comment type="similarity">
    <text evidence="2">Belongs to the peptidase C19 family.</text>
</comment>
<dbReference type="SUPFAM" id="SSF54001">
    <property type="entry name" value="Cysteine proteinases"/>
    <property type="match status" value="1"/>
</dbReference>
<evidence type="ECO:0000259" key="17">
    <source>
        <dbReference type="PROSITE" id="PS50271"/>
    </source>
</evidence>